<dbReference type="NCBIfam" id="TIGR01352">
    <property type="entry name" value="tonB_Cterm"/>
    <property type="match status" value="1"/>
</dbReference>
<dbReference type="InterPro" id="IPR006260">
    <property type="entry name" value="TonB/TolA_C"/>
</dbReference>
<keyword evidence="7 13" id="KW-0812">Transmembrane</keyword>
<feature type="compositionally biased region" description="Basic and acidic residues" evidence="14">
    <location>
        <begin position="112"/>
        <end position="121"/>
    </location>
</feature>
<feature type="compositionally biased region" description="Low complexity" evidence="14">
    <location>
        <begin position="171"/>
        <end position="189"/>
    </location>
</feature>
<dbReference type="AlphaFoldDB" id="A0AAX4F4D6"/>
<evidence type="ECO:0000256" key="9">
    <source>
        <dbReference type="ARBA" id="ARBA00022927"/>
    </source>
</evidence>
<dbReference type="PROSITE" id="PS52015">
    <property type="entry name" value="TONB_CTD"/>
    <property type="match status" value="1"/>
</dbReference>
<dbReference type="RefSeq" id="WP_316394582.1">
    <property type="nucleotide sequence ID" value="NZ_CP136339.1"/>
</dbReference>
<dbReference type="EMBL" id="CP136339">
    <property type="protein sequence ID" value="WOA54558.1"/>
    <property type="molecule type" value="Genomic_DNA"/>
</dbReference>
<name>A0AAX4F4D6_9GAMM</name>
<evidence type="ECO:0000313" key="17">
    <source>
        <dbReference type="Proteomes" id="UP001304423"/>
    </source>
</evidence>
<evidence type="ECO:0000256" key="7">
    <source>
        <dbReference type="ARBA" id="ARBA00022692"/>
    </source>
</evidence>
<dbReference type="GO" id="GO:0098797">
    <property type="term" value="C:plasma membrane protein complex"/>
    <property type="evidence" value="ECO:0007669"/>
    <property type="project" value="TreeGrafter"/>
</dbReference>
<comment type="similarity">
    <text evidence="2 13">Belongs to the TonB family.</text>
</comment>
<keyword evidence="11 13" id="KW-0472">Membrane</keyword>
<dbReference type="GO" id="GO:0015031">
    <property type="term" value="P:protein transport"/>
    <property type="evidence" value="ECO:0007669"/>
    <property type="project" value="UniProtKB-UniRule"/>
</dbReference>
<evidence type="ECO:0000256" key="2">
    <source>
        <dbReference type="ARBA" id="ARBA00006555"/>
    </source>
</evidence>
<dbReference type="SUPFAM" id="SSF74653">
    <property type="entry name" value="TolA/TonB C-terminal domain"/>
    <property type="match status" value="1"/>
</dbReference>
<dbReference type="PANTHER" id="PTHR33446:SF8">
    <property type="entry name" value="PROTEIN TONB"/>
    <property type="match status" value="1"/>
</dbReference>
<dbReference type="PRINTS" id="PR01374">
    <property type="entry name" value="TONBPROTEIN"/>
</dbReference>
<dbReference type="InterPro" id="IPR051045">
    <property type="entry name" value="TonB-dependent_transducer"/>
</dbReference>
<accession>A0AAX4F4D6</accession>
<evidence type="ECO:0000256" key="12">
    <source>
        <dbReference type="ARBA" id="ARBA00025849"/>
    </source>
</evidence>
<keyword evidence="13" id="KW-0735">Signal-anchor</keyword>
<dbReference type="GO" id="GO:0031992">
    <property type="term" value="F:energy transducer activity"/>
    <property type="evidence" value="ECO:0007669"/>
    <property type="project" value="InterPro"/>
</dbReference>
<dbReference type="PANTHER" id="PTHR33446">
    <property type="entry name" value="PROTEIN TONB-RELATED"/>
    <property type="match status" value="1"/>
</dbReference>
<feature type="region of interest" description="Disordered" evidence="14">
    <location>
        <begin position="99"/>
        <end position="205"/>
    </location>
</feature>
<protein>
    <recommendedName>
        <fullName evidence="3 13">Protein TonB</fullName>
    </recommendedName>
</protein>
<feature type="compositionally biased region" description="Low complexity" evidence="14">
    <location>
        <begin position="99"/>
        <end position="108"/>
    </location>
</feature>
<dbReference type="InterPro" id="IPR003538">
    <property type="entry name" value="TonB"/>
</dbReference>
<evidence type="ECO:0000256" key="13">
    <source>
        <dbReference type="RuleBase" id="RU362123"/>
    </source>
</evidence>
<sequence>MKVTHSLLLSVGVHLSVVWALLWGYAPHEQQMLQAGRAGESMTGMHVTSFSAHAVRLLSTNTAASSADEPVTASSTMLGAAVPAVMPALPVNNRAVVTAASSDTAATTRPQKPTEKTRETPRPPQDPAPVRAKENADVRKIPASPRSETRDAPTPVAGAASPAEPGNRTTAPAPASASAGGQAAPAGESTLGQASQGAGTSQTGTLKALQRRVNYPVRARSMGVEGLVRLRFDVTASGTVTNIRVLSENPDGMFSSDVIKDMARWRYQAGSAVADQTVSVIFRLNGHIEIQN</sequence>
<keyword evidence="8" id="KW-0677">Repeat</keyword>
<evidence type="ECO:0000256" key="5">
    <source>
        <dbReference type="ARBA" id="ARBA00022475"/>
    </source>
</evidence>
<keyword evidence="6 13" id="KW-0997">Cell inner membrane</keyword>
<evidence type="ECO:0000256" key="3">
    <source>
        <dbReference type="ARBA" id="ARBA00022362"/>
    </source>
</evidence>
<evidence type="ECO:0000259" key="15">
    <source>
        <dbReference type="PROSITE" id="PS52015"/>
    </source>
</evidence>
<keyword evidence="9 13" id="KW-0653">Protein transport</keyword>
<evidence type="ECO:0000313" key="16">
    <source>
        <dbReference type="EMBL" id="WOA54558.1"/>
    </source>
</evidence>
<evidence type="ECO:0000256" key="11">
    <source>
        <dbReference type="ARBA" id="ARBA00023136"/>
    </source>
</evidence>
<keyword evidence="10 13" id="KW-1133">Transmembrane helix</keyword>
<evidence type="ECO:0000256" key="4">
    <source>
        <dbReference type="ARBA" id="ARBA00022448"/>
    </source>
</evidence>
<evidence type="ECO:0000256" key="8">
    <source>
        <dbReference type="ARBA" id="ARBA00022737"/>
    </source>
</evidence>
<gene>
    <name evidence="16" type="ORF">RXA29_10275</name>
</gene>
<dbReference type="Pfam" id="PF03544">
    <property type="entry name" value="TonB_C"/>
    <property type="match status" value="1"/>
</dbReference>
<feature type="compositionally biased region" description="Basic and acidic residues" evidence="14">
    <location>
        <begin position="131"/>
        <end position="140"/>
    </location>
</feature>
<proteinExistence type="inferred from homology"/>
<keyword evidence="4 13" id="KW-0813">Transport</keyword>
<evidence type="ECO:0000256" key="10">
    <source>
        <dbReference type="ARBA" id="ARBA00022989"/>
    </source>
</evidence>
<dbReference type="InterPro" id="IPR037682">
    <property type="entry name" value="TonB_C"/>
</dbReference>
<comment type="function">
    <text evidence="13">Interacts with outer membrane receptor proteins that carry out high-affinity binding and energy dependent uptake into the periplasmic space of specific substrates. It could act to transduce energy from the cytoplasmic membrane to specific energy-requiring processes in the outer membrane, resulting in the release into the periplasm of ligands bound by these outer membrane proteins.</text>
</comment>
<dbReference type="GO" id="GO:0015891">
    <property type="term" value="P:siderophore transport"/>
    <property type="evidence" value="ECO:0007669"/>
    <property type="project" value="InterPro"/>
</dbReference>
<organism evidence="16 17">
    <name type="scientific">Dickeya solani</name>
    <dbReference type="NCBI Taxonomy" id="1089444"/>
    <lineage>
        <taxon>Bacteria</taxon>
        <taxon>Pseudomonadati</taxon>
        <taxon>Pseudomonadota</taxon>
        <taxon>Gammaproteobacteria</taxon>
        <taxon>Enterobacterales</taxon>
        <taxon>Pectobacteriaceae</taxon>
        <taxon>Dickeya</taxon>
    </lineage>
</organism>
<feature type="domain" description="TonB C-terminal" evidence="15">
    <location>
        <begin position="200"/>
        <end position="291"/>
    </location>
</feature>
<keyword evidence="5 13" id="KW-1003">Cell membrane</keyword>
<reference evidence="16" key="1">
    <citation type="submission" date="2023-10" db="EMBL/GenBank/DDBJ databases">
        <title>Clonality and diversity in the soft rot Dickeya solani phytopathogen.</title>
        <authorList>
            <person name="Pedron J."/>
            <person name="Van Gijsegem F."/>
            <person name="Portier P."/>
            <person name="Taghouti G."/>
        </authorList>
    </citation>
    <scope>NUCLEOTIDE SEQUENCE</scope>
    <source>
        <strain evidence="16">CFBP5647</strain>
    </source>
</reference>
<evidence type="ECO:0000256" key="1">
    <source>
        <dbReference type="ARBA" id="ARBA00004383"/>
    </source>
</evidence>
<dbReference type="GO" id="GO:0030288">
    <property type="term" value="C:outer membrane-bounded periplasmic space"/>
    <property type="evidence" value="ECO:0007669"/>
    <property type="project" value="InterPro"/>
</dbReference>
<feature type="compositionally biased region" description="Polar residues" evidence="14">
    <location>
        <begin position="190"/>
        <end position="205"/>
    </location>
</feature>
<evidence type="ECO:0000256" key="14">
    <source>
        <dbReference type="SAM" id="MobiDB-lite"/>
    </source>
</evidence>
<comment type="subcellular location">
    <subcellularLocation>
        <location evidence="1 13">Cell inner membrane</location>
        <topology evidence="1 13">Single-pass membrane protein</topology>
        <orientation evidence="1 13">Periplasmic side</orientation>
    </subcellularLocation>
</comment>
<dbReference type="GO" id="GO:0055085">
    <property type="term" value="P:transmembrane transport"/>
    <property type="evidence" value="ECO:0007669"/>
    <property type="project" value="InterPro"/>
</dbReference>
<feature type="transmembrane region" description="Helical" evidence="13">
    <location>
        <begin position="7"/>
        <end position="26"/>
    </location>
</feature>
<dbReference type="Gene3D" id="3.30.2420.10">
    <property type="entry name" value="TonB"/>
    <property type="match status" value="1"/>
</dbReference>
<dbReference type="Proteomes" id="UP001304423">
    <property type="component" value="Chromosome"/>
</dbReference>
<comment type="subunit">
    <text evidence="12">Homodimer. Forms a complex with the accessory proteins ExbB and ExbD.</text>
</comment>
<evidence type="ECO:0000256" key="6">
    <source>
        <dbReference type="ARBA" id="ARBA00022519"/>
    </source>
</evidence>